<dbReference type="GeneTree" id="ENSGT00990000212711"/>
<evidence type="ECO:0000313" key="2">
    <source>
        <dbReference type="Ensembl" id="ENSPTXP00000006776.1"/>
    </source>
</evidence>
<keyword evidence="3" id="KW-1185">Reference proteome</keyword>
<protein>
    <submittedName>
        <fullName evidence="2">Uncharacterized protein</fullName>
    </submittedName>
</protein>
<evidence type="ECO:0000313" key="3">
    <source>
        <dbReference type="Proteomes" id="UP000472273"/>
    </source>
</evidence>
<feature type="transmembrane region" description="Helical" evidence="1">
    <location>
        <begin position="29"/>
        <end position="46"/>
    </location>
</feature>
<sequence>MSWDFFCRYRVRVKANRIPGKQYFDLTKIFPLIFVLGSAIMINVQIRTEAFADAYHRKKPVRQLNSNLK</sequence>
<evidence type="ECO:0000256" key="1">
    <source>
        <dbReference type="SAM" id="Phobius"/>
    </source>
</evidence>
<dbReference type="Proteomes" id="UP000472273">
    <property type="component" value="Unplaced"/>
</dbReference>
<keyword evidence="1" id="KW-0472">Membrane</keyword>
<dbReference type="InterPro" id="IPR028183">
    <property type="entry name" value="UQCC5"/>
</dbReference>
<reference evidence="2" key="1">
    <citation type="submission" date="2025-08" db="UniProtKB">
        <authorList>
            <consortium name="Ensembl"/>
        </authorList>
    </citation>
    <scope>IDENTIFICATION</scope>
</reference>
<name>A0A670Y4L5_PSETE</name>
<dbReference type="Ensembl" id="ENSPTXT00000006999.1">
    <property type="protein sequence ID" value="ENSPTXP00000006776.1"/>
    <property type="gene ID" value="ENSPTXG00000004958.1"/>
</dbReference>
<keyword evidence="1" id="KW-0812">Transmembrane</keyword>
<organism evidence="2 3">
    <name type="scientific">Pseudonaja textilis</name>
    <name type="common">Eastern brown snake</name>
    <dbReference type="NCBI Taxonomy" id="8673"/>
    <lineage>
        <taxon>Eukaryota</taxon>
        <taxon>Metazoa</taxon>
        <taxon>Chordata</taxon>
        <taxon>Craniata</taxon>
        <taxon>Vertebrata</taxon>
        <taxon>Euteleostomi</taxon>
        <taxon>Lepidosauria</taxon>
        <taxon>Squamata</taxon>
        <taxon>Bifurcata</taxon>
        <taxon>Unidentata</taxon>
        <taxon>Episquamata</taxon>
        <taxon>Toxicofera</taxon>
        <taxon>Serpentes</taxon>
        <taxon>Colubroidea</taxon>
        <taxon>Elapidae</taxon>
        <taxon>Hydrophiinae</taxon>
        <taxon>Pseudonaja</taxon>
    </lineage>
</organism>
<proteinExistence type="predicted"/>
<reference evidence="2" key="2">
    <citation type="submission" date="2025-09" db="UniProtKB">
        <authorList>
            <consortium name="Ensembl"/>
        </authorList>
    </citation>
    <scope>IDENTIFICATION</scope>
</reference>
<dbReference type="AlphaFoldDB" id="A0A670Y4L5"/>
<dbReference type="Pfam" id="PF15114">
    <property type="entry name" value="UPF0640"/>
    <property type="match status" value="1"/>
</dbReference>
<keyword evidence="1" id="KW-1133">Transmembrane helix</keyword>
<accession>A0A670Y4L5</accession>